<dbReference type="OrthoDB" id="7959174at2"/>
<evidence type="ECO:0000313" key="3">
    <source>
        <dbReference type="EMBL" id="SMF95120.1"/>
    </source>
</evidence>
<feature type="domain" description="Cyclodeaminase/cyclohydrolase" evidence="2">
    <location>
        <begin position="7"/>
        <end position="186"/>
    </location>
</feature>
<dbReference type="Pfam" id="PF04961">
    <property type="entry name" value="FTCD_C"/>
    <property type="match status" value="1"/>
</dbReference>
<gene>
    <name evidence="3" type="ORF">SAMN02949497_2466</name>
</gene>
<dbReference type="STRING" id="1760988.SAMN02949497_2466"/>
<dbReference type="EMBL" id="FXAM01000001">
    <property type="protein sequence ID" value="SMF95120.1"/>
    <property type="molecule type" value="Genomic_DNA"/>
</dbReference>
<keyword evidence="4" id="KW-1185">Reference proteome</keyword>
<dbReference type="RefSeq" id="WP_085213078.1">
    <property type="nucleotide sequence ID" value="NZ_FXAM01000001.1"/>
</dbReference>
<dbReference type="InterPro" id="IPR036178">
    <property type="entry name" value="Formintransfe-cycloase-like_sf"/>
</dbReference>
<name>A0A1Y6CY01_9GAMM</name>
<dbReference type="Proteomes" id="UP000192923">
    <property type="component" value="Unassembled WGS sequence"/>
</dbReference>
<protein>
    <submittedName>
        <fullName evidence="3">Formiminotetrahydrofolate cyclodeaminase</fullName>
    </submittedName>
</protein>
<dbReference type="InterPro" id="IPR054893">
    <property type="entry name" value="MthfCyhylase"/>
</dbReference>
<dbReference type="Gene3D" id="1.20.120.680">
    <property type="entry name" value="Formiminotetrahydrofolate cyclodeaminase monomer, up-and-down helical bundle"/>
    <property type="match status" value="1"/>
</dbReference>
<sequence>MIKDQPIEHFLDALASKAPTPGGGSAAAIMGAMGAALVGMVGNLTVGKKNYEAVEAEMKAMLEQADGLRARLTDLIRADVEAFKQVMGAYALPKDTDAQKQARAEAIQAALKTATDVPLDCARACAEIVRLSRIAAEKGNRNVASDAGAAVAAGYAALRCSALNVHVNVGSIKDGEFVASRLAELDRIMAGMEEMDREVYALVKGKL</sequence>
<feature type="coiled-coil region" evidence="1">
    <location>
        <begin position="51"/>
        <end position="78"/>
    </location>
</feature>
<evidence type="ECO:0000256" key="1">
    <source>
        <dbReference type="SAM" id="Coils"/>
    </source>
</evidence>
<proteinExistence type="predicted"/>
<evidence type="ECO:0000259" key="2">
    <source>
        <dbReference type="Pfam" id="PF04961"/>
    </source>
</evidence>
<reference evidence="3 4" key="1">
    <citation type="submission" date="2016-12" db="EMBL/GenBank/DDBJ databases">
        <authorList>
            <person name="Song W.-J."/>
            <person name="Kurnit D.M."/>
        </authorList>
    </citation>
    <scope>NUCLEOTIDE SEQUENCE [LARGE SCALE GENOMIC DNA]</scope>
    <source>
        <strain evidence="3 4">175</strain>
    </source>
</reference>
<organism evidence="3 4">
    <name type="scientific">Methylomagnum ishizawai</name>
    <dbReference type="NCBI Taxonomy" id="1760988"/>
    <lineage>
        <taxon>Bacteria</taxon>
        <taxon>Pseudomonadati</taxon>
        <taxon>Pseudomonadota</taxon>
        <taxon>Gammaproteobacteria</taxon>
        <taxon>Methylococcales</taxon>
        <taxon>Methylococcaceae</taxon>
        <taxon>Methylomagnum</taxon>
    </lineage>
</organism>
<dbReference type="NCBIfam" id="NF045657">
    <property type="entry name" value="MthfCyhylaseFchA"/>
    <property type="match status" value="1"/>
</dbReference>
<dbReference type="InterPro" id="IPR007044">
    <property type="entry name" value="Cyclodeamin/CycHdrlase"/>
</dbReference>
<dbReference type="GO" id="GO:0003824">
    <property type="term" value="F:catalytic activity"/>
    <property type="evidence" value="ECO:0007669"/>
    <property type="project" value="InterPro"/>
</dbReference>
<dbReference type="AlphaFoldDB" id="A0A1Y6CY01"/>
<dbReference type="SUPFAM" id="SSF101262">
    <property type="entry name" value="Methenyltetrahydrofolate cyclohydrolase-like"/>
    <property type="match status" value="1"/>
</dbReference>
<keyword evidence="1" id="KW-0175">Coiled coil</keyword>
<accession>A0A1Y6CY01</accession>
<evidence type="ECO:0000313" key="4">
    <source>
        <dbReference type="Proteomes" id="UP000192923"/>
    </source>
</evidence>